<dbReference type="InterPro" id="IPR036069">
    <property type="entry name" value="DUF34/NIF3_sf"/>
</dbReference>
<dbReference type="RefSeq" id="WP_237851960.1">
    <property type="nucleotide sequence ID" value="NZ_JAKLWS010000001.1"/>
</dbReference>
<comment type="caution">
    <text evidence="3">The sequence shown here is derived from an EMBL/GenBank/DDBJ whole genome shotgun (WGS) entry which is preliminary data.</text>
</comment>
<dbReference type="Proteomes" id="UP001165366">
    <property type="component" value="Unassembled WGS sequence"/>
</dbReference>
<dbReference type="PANTHER" id="PTHR13799">
    <property type="entry name" value="NGG1 INTERACTING FACTOR 3"/>
    <property type="match status" value="1"/>
</dbReference>
<keyword evidence="2" id="KW-0479">Metal-binding</keyword>
<reference evidence="3" key="2">
    <citation type="submission" date="2024-05" db="EMBL/GenBank/DDBJ databases">
        <title>Rhodohalobacter halophilus gen. nov., sp. nov., a moderately halophilic member of the family Balneolaceae.</title>
        <authorList>
            <person name="Xia J."/>
        </authorList>
    </citation>
    <scope>NUCLEOTIDE SEQUENCE</scope>
    <source>
        <strain evidence="3">WB101</strain>
    </source>
</reference>
<keyword evidence="4" id="KW-1185">Reference proteome</keyword>
<evidence type="ECO:0000256" key="2">
    <source>
        <dbReference type="ARBA" id="ARBA00022723"/>
    </source>
</evidence>
<dbReference type="SUPFAM" id="SSF102705">
    <property type="entry name" value="NIF3 (NGG1p interacting factor 3)-like"/>
    <property type="match status" value="1"/>
</dbReference>
<dbReference type="EMBL" id="JAKLWS010000001">
    <property type="protein sequence ID" value="MCG2587114.1"/>
    <property type="molecule type" value="Genomic_DNA"/>
</dbReference>
<evidence type="ECO:0000256" key="1">
    <source>
        <dbReference type="ARBA" id="ARBA00006964"/>
    </source>
</evidence>
<protein>
    <submittedName>
        <fullName evidence="3">Nif3-like dinuclear metal center hexameric protein</fullName>
    </submittedName>
</protein>
<gene>
    <name evidence="3" type="ORF">L6773_00955</name>
</gene>
<dbReference type="Pfam" id="PF01784">
    <property type="entry name" value="DUF34_NIF3"/>
    <property type="match status" value="1"/>
</dbReference>
<dbReference type="Gene3D" id="3.40.1390.30">
    <property type="entry name" value="NIF3 (NGG1p interacting factor 3)-like"/>
    <property type="match status" value="2"/>
</dbReference>
<name>A0ABS9K8D9_9BACT</name>
<proteinExistence type="inferred from homology"/>
<sequence>MKEKKQKATESKTRREFISDISKASAGGLLLSIPFRQASAQNKTWTVGEIMDRFIEESTGEPLTETVDTLKAGSRDIEVTGIITSMFATIPVIEYAIQIGANFIIPHEPTFYNHLDETDWLEDDSTYQYKSNLLEENEIAIWRNHDYIHRHSPDGVYSGLLDKLMWKPYVVEESSPRILEIPALSLTELITHVKARLGIDTVRYFGNSNHVCEKVLLLPGAMGGENHIRLIKENDPDVVLIGESTEWTTPEYVRDRTASGKETSLIVLGHTDSEDPGSIYMKDWLLKNLPGVDVTHINSGNPYRFG</sequence>
<comment type="similarity">
    <text evidence="1">Belongs to the GTP cyclohydrolase I type 2/NIF3 family.</text>
</comment>
<dbReference type="PANTHER" id="PTHR13799:SF14">
    <property type="entry name" value="GTP CYCLOHYDROLASE 1 TYPE 2 HOMOLOG"/>
    <property type="match status" value="1"/>
</dbReference>
<evidence type="ECO:0000313" key="3">
    <source>
        <dbReference type="EMBL" id="MCG2587114.1"/>
    </source>
</evidence>
<organism evidence="3 4">
    <name type="scientific">Rhodohalobacter sulfatireducens</name>
    <dbReference type="NCBI Taxonomy" id="2911366"/>
    <lineage>
        <taxon>Bacteria</taxon>
        <taxon>Pseudomonadati</taxon>
        <taxon>Balneolota</taxon>
        <taxon>Balneolia</taxon>
        <taxon>Balneolales</taxon>
        <taxon>Balneolaceae</taxon>
        <taxon>Rhodohalobacter</taxon>
    </lineage>
</organism>
<dbReference type="InterPro" id="IPR002678">
    <property type="entry name" value="DUF34/NIF3"/>
</dbReference>
<accession>A0ABS9K8D9</accession>
<evidence type="ECO:0000313" key="4">
    <source>
        <dbReference type="Proteomes" id="UP001165366"/>
    </source>
</evidence>
<reference evidence="3" key="1">
    <citation type="submission" date="2022-01" db="EMBL/GenBank/DDBJ databases">
        <authorList>
            <person name="Wang Y."/>
        </authorList>
    </citation>
    <scope>NUCLEOTIDE SEQUENCE</scope>
    <source>
        <strain evidence="3">WB101</strain>
    </source>
</reference>